<keyword evidence="4 6" id="KW-0694">RNA-binding</keyword>
<dbReference type="CDD" id="cd12458">
    <property type="entry name" value="RRM_AtC3H46_like"/>
    <property type="match status" value="1"/>
</dbReference>
<dbReference type="Gene3D" id="3.30.70.330">
    <property type="match status" value="1"/>
</dbReference>
<dbReference type="InterPro" id="IPR035979">
    <property type="entry name" value="RBD_domain_sf"/>
</dbReference>
<feature type="compositionally biased region" description="Polar residues" evidence="8">
    <location>
        <begin position="555"/>
        <end position="567"/>
    </location>
</feature>
<feature type="domain" description="RRM" evidence="9">
    <location>
        <begin position="374"/>
        <end position="450"/>
    </location>
</feature>
<dbReference type="EMBL" id="JAUIZM010000008">
    <property type="protein sequence ID" value="KAK1370462.1"/>
    <property type="molecule type" value="Genomic_DNA"/>
</dbReference>
<dbReference type="PROSITE" id="PS50103">
    <property type="entry name" value="ZF_C3H1"/>
    <property type="match status" value="1"/>
</dbReference>
<dbReference type="GO" id="GO:0003723">
    <property type="term" value="F:RNA binding"/>
    <property type="evidence" value="ECO:0007669"/>
    <property type="project" value="UniProtKB-UniRule"/>
</dbReference>
<accession>A0AAD8HNE0</accession>
<evidence type="ECO:0000313" key="11">
    <source>
        <dbReference type="EMBL" id="KAK1370462.1"/>
    </source>
</evidence>
<sequence>MDSYEATRVVYSRIKDLDPENASKIMGLILIQDHGEKEMIRLAFGPESLVHSVIVKARKDLGLSSSHSPTSPSSPMPFSRHNSSNSSGSSRFLNGRNLPSPLSIPNPSSSNSTWGAALNFSEDLVSPNTCLKHYDVSRVSSLGIGSSLSSTMNSSAPPFYGNEGRDSDLIDEYQLQDQLSFLDDSYYPDFVPSPNGSGCDGGTPFKSSNGAPRSWGGGDINNGLSHRRSCSVSDIFLGSDDRSGGFGWKPCLYYAKGYCKNGTSCRFLHHEGLLDSDALVGSPSKIEMIEQCHELLRSKLAQQQRLAAASQLMGGSNFPYSPRCMKLLLQQQTDSPRAAAAALMTGEELNKFPGSPRLERSEFAMDGMVNPVSRQIYLTFPADSTFKEEDVSNYFSIFGPVQDVRIPYQQKRMFGFVTFVYPDTVKLILAKGNPHFVCDARVLVKPYKEKGKFPDKFRKQHVDRGEFSAHGSPTGLDSRDPFDLQLGERMLYNSQDILWRRKLEEQADLQQAIELQNRRLMNLKLLDVKRNRSSPEFPEEYGSALNFNHQQTTNVNEKQKDFSSPSDHNSKGRASPHNDETSGLLEGIDHHLPDNLFSSPKAAREYMSAFSTDTTVEENGNGTAFSAPSSTNNLVPSSLLPATAALDIASLKSCYFQGPRFTSTHEAIEM</sequence>
<dbReference type="GO" id="GO:0003677">
    <property type="term" value="F:DNA binding"/>
    <property type="evidence" value="ECO:0007669"/>
    <property type="project" value="UniProtKB-KW"/>
</dbReference>
<dbReference type="SMART" id="SM00356">
    <property type="entry name" value="ZnF_C3H1"/>
    <property type="match status" value="1"/>
</dbReference>
<dbReference type="InterPro" id="IPR056276">
    <property type="entry name" value="AtC3H46-like_PABC-like"/>
</dbReference>
<dbReference type="SMART" id="SM00360">
    <property type="entry name" value="RRM"/>
    <property type="match status" value="1"/>
</dbReference>
<dbReference type="InterPro" id="IPR036855">
    <property type="entry name" value="Znf_CCCH_sf"/>
</dbReference>
<dbReference type="FunFam" id="3.30.70.330:FF:000678">
    <property type="entry name" value="zinc finger CCCH domain-containing protein 53-like isoform X2"/>
    <property type="match status" value="1"/>
</dbReference>
<feature type="domain" description="C3H1-type" evidence="10">
    <location>
        <begin position="245"/>
        <end position="272"/>
    </location>
</feature>
<evidence type="ECO:0000256" key="3">
    <source>
        <dbReference type="ARBA" id="ARBA00022833"/>
    </source>
</evidence>
<dbReference type="AlphaFoldDB" id="A0AAD8HNE0"/>
<keyword evidence="3 7" id="KW-0862">Zinc</keyword>
<dbReference type="Proteomes" id="UP001237642">
    <property type="component" value="Unassembled WGS sequence"/>
</dbReference>
<dbReference type="Pfam" id="PF00076">
    <property type="entry name" value="RRM_1"/>
    <property type="match status" value="1"/>
</dbReference>
<name>A0AAD8HNE0_9APIA</name>
<dbReference type="Gene3D" id="4.10.1000.10">
    <property type="entry name" value="Zinc finger, CCCH-type"/>
    <property type="match status" value="1"/>
</dbReference>
<keyword evidence="12" id="KW-1185">Reference proteome</keyword>
<reference evidence="11" key="1">
    <citation type="submission" date="2023-02" db="EMBL/GenBank/DDBJ databases">
        <title>Genome of toxic invasive species Heracleum sosnowskyi carries increased number of genes despite the absence of recent whole-genome duplications.</title>
        <authorList>
            <person name="Schelkunov M."/>
            <person name="Shtratnikova V."/>
            <person name="Makarenko M."/>
            <person name="Klepikova A."/>
            <person name="Omelchenko D."/>
            <person name="Novikova G."/>
            <person name="Obukhova E."/>
            <person name="Bogdanov V."/>
            <person name="Penin A."/>
            <person name="Logacheva M."/>
        </authorList>
    </citation>
    <scope>NUCLEOTIDE SEQUENCE</scope>
    <source>
        <strain evidence="11">Hsosn_3</strain>
        <tissue evidence="11">Leaf</tissue>
    </source>
</reference>
<dbReference type="SUPFAM" id="SSF54928">
    <property type="entry name" value="RNA-binding domain, RBD"/>
    <property type="match status" value="1"/>
</dbReference>
<dbReference type="PANTHER" id="PTHR24009">
    <property type="entry name" value="RNA-BINDING (RRM/RBD/RNP MOTIFS)"/>
    <property type="match status" value="1"/>
</dbReference>
<reference evidence="11" key="2">
    <citation type="submission" date="2023-05" db="EMBL/GenBank/DDBJ databases">
        <authorList>
            <person name="Schelkunov M.I."/>
        </authorList>
    </citation>
    <scope>NUCLEOTIDE SEQUENCE</scope>
    <source>
        <strain evidence="11">Hsosn_3</strain>
        <tissue evidence="11">Leaf</tissue>
    </source>
</reference>
<dbReference type="InterPro" id="IPR000571">
    <property type="entry name" value="Znf_CCCH"/>
</dbReference>
<dbReference type="PANTHER" id="PTHR24009:SF3">
    <property type="entry name" value="RNA-BINDING (RRM_RBD_RNP MOTIFS) FAMILY PROTEIN-RELATED"/>
    <property type="match status" value="1"/>
</dbReference>
<dbReference type="Pfam" id="PF23182">
    <property type="entry name" value="PABC_AtC3H46"/>
    <property type="match status" value="1"/>
</dbReference>
<dbReference type="InterPro" id="IPR000504">
    <property type="entry name" value="RRM_dom"/>
</dbReference>
<feature type="compositionally biased region" description="Low complexity" evidence="8">
    <location>
        <begin position="64"/>
        <end position="109"/>
    </location>
</feature>
<dbReference type="InterPro" id="IPR034365">
    <property type="entry name" value="AtC3H46-like_RRM"/>
</dbReference>
<evidence type="ECO:0000256" key="7">
    <source>
        <dbReference type="PROSITE-ProRule" id="PRU00723"/>
    </source>
</evidence>
<feature type="region of interest" description="Disordered" evidence="8">
    <location>
        <begin position="555"/>
        <end position="590"/>
    </location>
</feature>
<evidence type="ECO:0000256" key="6">
    <source>
        <dbReference type="PROSITE-ProRule" id="PRU00176"/>
    </source>
</evidence>
<feature type="region of interest" description="Disordered" evidence="8">
    <location>
        <begin position="198"/>
        <end position="218"/>
    </location>
</feature>
<comment type="caution">
    <text evidence="11">The sequence shown here is derived from an EMBL/GenBank/DDBJ whole genome shotgun (WGS) entry which is preliminary data.</text>
</comment>
<organism evidence="11 12">
    <name type="scientific">Heracleum sosnowskyi</name>
    <dbReference type="NCBI Taxonomy" id="360622"/>
    <lineage>
        <taxon>Eukaryota</taxon>
        <taxon>Viridiplantae</taxon>
        <taxon>Streptophyta</taxon>
        <taxon>Embryophyta</taxon>
        <taxon>Tracheophyta</taxon>
        <taxon>Spermatophyta</taxon>
        <taxon>Magnoliopsida</taxon>
        <taxon>eudicotyledons</taxon>
        <taxon>Gunneridae</taxon>
        <taxon>Pentapetalae</taxon>
        <taxon>asterids</taxon>
        <taxon>campanulids</taxon>
        <taxon>Apiales</taxon>
        <taxon>Apiaceae</taxon>
        <taxon>Apioideae</taxon>
        <taxon>apioid superclade</taxon>
        <taxon>Tordylieae</taxon>
        <taxon>Tordyliinae</taxon>
        <taxon>Heracleum</taxon>
    </lineage>
</organism>
<dbReference type="GO" id="GO:0008270">
    <property type="term" value="F:zinc ion binding"/>
    <property type="evidence" value="ECO:0007669"/>
    <property type="project" value="UniProtKB-KW"/>
</dbReference>
<keyword evidence="1 7" id="KW-0479">Metal-binding</keyword>
<evidence type="ECO:0000256" key="5">
    <source>
        <dbReference type="ARBA" id="ARBA00023125"/>
    </source>
</evidence>
<dbReference type="Pfam" id="PF00642">
    <property type="entry name" value="zf-CCCH"/>
    <property type="match status" value="1"/>
</dbReference>
<dbReference type="SUPFAM" id="SSF90229">
    <property type="entry name" value="CCCH zinc finger"/>
    <property type="match status" value="1"/>
</dbReference>
<evidence type="ECO:0000256" key="8">
    <source>
        <dbReference type="SAM" id="MobiDB-lite"/>
    </source>
</evidence>
<protein>
    <submittedName>
        <fullName evidence="11">Zinc finger CCCH domain-containing protein 53</fullName>
    </submittedName>
</protein>
<evidence type="ECO:0000256" key="4">
    <source>
        <dbReference type="ARBA" id="ARBA00022884"/>
    </source>
</evidence>
<keyword evidence="2 7" id="KW-0863">Zinc-finger</keyword>
<evidence type="ECO:0000256" key="1">
    <source>
        <dbReference type="ARBA" id="ARBA00022723"/>
    </source>
</evidence>
<evidence type="ECO:0000259" key="10">
    <source>
        <dbReference type="PROSITE" id="PS50103"/>
    </source>
</evidence>
<dbReference type="InterPro" id="IPR012677">
    <property type="entry name" value="Nucleotide-bd_a/b_plait_sf"/>
</dbReference>
<evidence type="ECO:0000259" key="9">
    <source>
        <dbReference type="PROSITE" id="PS50102"/>
    </source>
</evidence>
<dbReference type="PROSITE" id="PS50102">
    <property type="entry name" value="RRM"/>
    <property type="match status" value="1"/>
</dbReference>
<feature type="region of interest" description="Disordered" evidence="8">
    <location>
        <begin position="63"/>
        <end position="109"/>
    </location>
</feature>
<evidence type="ECO:0000256" key="2">
    <source>
        <dbReference type="ARBA" id="ARBA00022771"/>
    </source>
</evidence>
<feature type="zinc finger region" description="C3H1-type" evidence="7">
    <location>
        <begin position="245"/>
        <end position="272"/>
    </location>
</feature>
<keyword evidence="5" id="KW-0238">DNA-binding</keyword>
<gene>
    <name evidence="11" type="ORF">POM88_036554</name>
</gene>
<evidence type="ECO:0000313" key="12">
    <source>
        <dbReference type="Proteomes" id="UP001237642"/>
    </source>
</evidence>
<proteinExistence type="predicted"/>